<comment type="caution">
    <text evidence="2">The sequence shown here is derived from an EMBL/GenBank/DDBJ whole genome shotgun (WGS) entry which is preliminary data.</text>
</comment>
<name>A0AAW0HXA9_MYOGA</name>
<proteinExistence type="predicted"/>
<accession>A0AAW0HXA9</accession>
<dbReference type="AlphaFoldDB" id="A0AAW0HXA9"/>
<feature type="transmembrane region" description="Helical" evidence="1">
    <location>
        <begin position="64"/>
        <end position="83"/>
    </location>
</feature>
<keyword evidence="1" id="KW-1133">Transmembrane helix</keyword>
<sequence>MEQIVFPVPSICEFLTKESKLRIYYTTERDEQGSKINDFFLRSEDLFNEMNWQKKLRGTLEPHWSGLLWTAMLISLAIVIALPKPHGIRALIASTILRLIFSVGLQPTLFLLGAFNVCNKIIFLMSFVGNCGTFTRGYRAMILDVEFLYHLLYLLICAMGLFVHEFFYSLLVSSRCSRISHMENCVISYHRPHLLTAPSVPGPIMASPSCIWSWEDLREK</sequence>
<gene>
    <name evidence="2" type="ORF">U0070_020476</name>
</gene>
<dbReference type="GO" id="GO:0006816">
    <property type="term" value="P:calcium ion transport"/>
    <property type="evidence" value="ECO:0007669"/>
    <property type="project" value="InterPro"/>
</dbReference>
<dbReference type="PANTHER" id="PTHR45816">
    <property type="entry name" value="MIR DOMAIN-CONTAINING PROTEIN"/>
    <property type="match status" value="1"/>
</dbReference>
<protein>
    <submittedName>
        <fullName evidence="2">Uncharacterized protein</fullName>
    </submittedName>
</protein>
<evidence type="ECO:0000313" key="2">
    <source>
        <dbReference type="EMBL" id="KAK7806885.1"/>
    </source>
</evidence>
<evidence type="ECO:0000313" key="3">
    <source>
        <dbReference type="Proteomes" id="UP001488838"/>
    </source>
</evidence>
<reference evidence="2 3" key="1">
    <citation type="journal article" date="2023" name="bioRxiv">
        <title>Conserved and derived expression patterns and positive selection on dental genes reveal complex evolutionary context of ever-growing rodent molars.</title>
        <authorList>
            <person name="Calamari Z.T."/>
            <person name="Song A."/>
            <person name="Cohen E."/>
            <person name="Akter M."/>
            <person name="Roy R.D."/>
            <person name="Hallikas O."/>
            <person name="Christensen M.M."/>
            <person name="Li P."/>
            <person name="Marangoni P."/>
            <person name="Jernvall J."/>
            <person name="Klein O.D."/>
        </authorList>
    </citation>
    <scope>NUCLEOTIDE SEQUENCE [LARGE SCALE GENOMIC DNA]</scope>
    <source>
        <strain evidence="2">V071</strain>
    </source>
</reference>
<feature type="transmembrane region" description="Helical" evidence="1">
    <location>
        <begin position="121"/>
        <end position="139"/>
    </location>
</feature>
<keyword evidence="3" id="KW-1185">Reference proteome</keyword>
<dbReference type="EMBL" id="JBBHLL010000288">
    <property type="protein sequence ID" value="KAK7806885.1"/>
    <property type="molecule type" value="Genomic_DNA"/>
</dbReference>
<dbReference type="Proteomes" id="UP001488838">
    <property type="component" value="Unassembled WGS sequence"/>
</dbReference>
<keyword evidence="1" id="KW-0812">Transmembrane</keyword>
<organism evidence="2 3">
    <name type="scientific">Myodes glareolus</name>
    <name type="common">Bank vole</name>
    <name type="synonym">Clethrionomys glareolus</name>
    <dbReference type="NCBI Taxonomy" id="447135"/>
    <lineage>
        <taxon>Eukaryota</taxon>
        <taxon>Metazoa</taxon>
        <taxon>Chordata</taxon>
        <taxon>Craniata</taxon>
        <taxon>Vertebrata</taxon>
        <taxon>Euteleostomi</taxon>
        <taxon>Mammalia</taxon>
        <taxon>Eutheria</taxon>
        <taxon>Euarchontoglires</taxon>
        <taxon>Glires</taxon>
        <taxon>Rodentia</taxon>
        <taxon>Myomorpha</taxon>
        <taxon>Muroidea</taxon>
        <taxon>Cricetidae</taxon>
        <taxon>Arvicolinae</taxon>
        <taxon>Myodes</taxon>
    </lineage>
</organism>
<evidence type="ECO:0000256" key="1">
    <source>
        <dbReference type="SAM" id="Phobius"/>
    </source>
</evidence>
<feature type="transmembrane region" description="Helical" evidence="1">
    <location>
        <begin position="151"/>
        <end position="171"/>
    </location>
</feature>
<dbReference type="InterPro" id="IPR015925">
    <property type="entry name" value="Ryanodine_IP3_receptor"/>
</dbReference>
<keyword evidence="1" id="KW-0472">Membrane</keyword>
<feature type="transmembrane region" description="Helical" evidence="1">
    <location>
        <begin position="95"/>
        <end position="115"/>
    </location>
</feature>
<dbReference type="PANTHER" id="PTHR45816:SF2">
    <property type="entry name" value="INOSITOL 1,4,5-TRISPHOSPHATE RECEPTOR"/>
    <property type="match status" value="1"/>
</dbReference>